<dbReference type="AlphaFoldDB" id="A0A2M8QDM5"/>
<evidence type="ECO:0000313" key="5">
    <source>
        <dbReference type="Proteomes" id="UP000230790"/>
    </source>
</evidence>
<gene>
    <name evidence="4" type="ORF">CUN48_06625</name>
</gene>
<dbReference type="SUPFAM" id="SSF82607">
    <property type="entry name" value="YbaB-like"/>
    <property type="match status" value="1"/>
</dbReference>
<organism evidence="4 5">
    <name type="scientific">Candidatus Thermofonsia Clade 3 bacterium</name>
    <dbReference type="NCBI Taxonomy" id="2364212"/>
    <lineage>
        <taxon>Bacteria</taxon>
        <taxon>Bacillati</taxon>
        <taxon>Chloroflexota</taxon>
        <taxon>Candidatus Thermofontia</taxon>
        <taxon>Candidatus Thermofonsia Clade 3</taxon>
    </lineage>
</organism>
<dbReference type="Proteomes" id="UP000230790">
    <property type="component" value="Unassembled WGS sequence"/>
</dbReference>
<dbReference type="HAMAP" id="MF_00274">
    <property type="entry name" value="DNA_YbaB_EbfC"/>
    <property type="match status" value="1"/>
</dbReference>
<evidence type="ECO:0000256" key="3">
    <source>
        <dbReference type="SAM" id="MobiDB-lite"/>
    </source>
</evidence>
<comment type="subcellular location">
    <subcellularLocation>
        <location evidence="2">Cytoplasm</location>
        <location evidence="2">Nucleoid</location>
    </subcellularLocation>
</comment>
<dbReference type="GO" id="GO:0003677">
    <property type="term" value="F:DNA binding"/>
    <property type="evidence" value="ECO:0007669"/>
    <property type="project" value="UniProtKB-UniRule"/>
</dbReference>
<feature type="region of interest" description="Disordered" evidence="3">
    <location>
        <begin position="1"/>
        <end position="23"/>
    </location>
</feature>
<proteinExistence type="inferred from homology"/>
<keyword evidence="2" id="KW-0963">Cytoplasm</keyword>
<protein>
    <recommendedName>
        <fullName evidence="2">Nucleoid-associated protein CUN48_06625</fullName>
    </recommendedName>
</protein>
<comment type="similarity">
    <text evidence="2">Belongs to the YbaB/EbfC family.</text>
</comment>
<dbReference type="Gene3D" id="3.30.1310.10">
    <property type="entry name" value="Nucleoid-associated protein YbaB-like domain"/>
    <property type="match status" value="1"/>
</dbReference>
<accession>A0A2M8QDM5</accession>
<name>A0A2M8QDM5_9CHLR</name>
<dbReference type="Pfam" id="PF02575">
    <property type="entry name" value="YbaB_DNA_bd"/>
    <property type="match status" value="1"/>
</dbReference>
<dbReference type="GO" id="GO:0005829">
    <property type="term" value="C:cytosol"/>
    <property type="evidence" value="ECO:0007669"/>
    <property type="project" value="TreeGrafter"/>
</dbReference>
<sequence>MAKGRRSDYIPRGTQPAAGAGLQPGMLEKIKKMQEEMAATQAALETELINVTAAGGAITIVITGHQRVQSIKLDPALIDPNDVAMLEDTLVAAINEAIVASQAHSARRLEAVTGGIELPGLF</sequence>
<keyword evidence="1 2" id="KW-0238">DNA-binding</keyword>
<comment type="function">
    <text evidence="2">Binds to DNA and alters its conformation. May be involved in regulation of gene expression, nucleoid organization and DNA protection.</text>
</comment>
<dbReference type="NCBIfam" id="TIGR00103">
    <property type="entry name" value="DNA_YbaB_EbfC"/>
    <property type="match status" value="1"/>
</dbReference>
<evidence type="ECO:0000256" key="2">
    <source>
        <dbReference type="HAMAP-Rule" id="MF_00274"/>
    </source>
</evidence>
<dbReference type="EMBL" id="PGTN01000033">
    <property type="protein sequence ID" value="PJF47852.1"/>
    <property type="molecule type" value="Genomic_DNA"/>
</dbReference>
<dbReference type="PANTHER" id="PTHR33449:SF1">
    <property type="entry name" value="NUCLEOID-ASSOCIATED PROTEIN YBAB"/>
    <property type="match status" value="1"/>
</dbReference>
<evidence type="ECO:0000256" key="1">
    <source>
        <dbReference type="ARBA" id="ARBA00023125"/>
    </source>
</evidence>
<comment type="caution">
    <text evidence="4">The sequence shown here is derived from an EMBL/GenBank/DDBJ whole genome shotgun (WGS) entry which is preliminary data.</text>
</comment>
<evidence type="ECO:0000313" key="4">
    <source>
        <dbReference type="EMBL" id="PJF47852.1"/>
    </source>
</evidence>
<dbReference type="GO" id="GO:0043590">
    <property type="term" value="C:bacterial nucleoid"/>
    <property type="evidence" value="ECO:0007669"/>
    <property type="project" value="UniProtKB-UniRule"/>
</dbReference>
<dbReference type="InterPro" id="IPR004401">
    <property type="entry name" value="YbaB/EbfC"/>
</dbReference>
<reference evidence="4 5" key="1">
    <citation type="submission" date="2017-11" db="EMBL/GenBank/DDBJ databases">
        <title>Evolution of Phototrophy in the Chloroflexi Phylum Driven by Horizontal Gene Transfer.</title>
        <authorList>
            <person name="Ward L.M."/>
            <person name="Hemp J."/>
            <person name="Shih P.M."/>
            <person name="Mcglynn S.E."/>
            <person name="Fischer W."/>
        </authorList>
    </citation>
    <scope>NUCLEOTIDE SEQUENCE [LARGE SCALE GENOMIC DNA]</scope>
    <source>
        <strain evidence="4">JP3_7</strain>
    </source>
</reference>
<comment type="subunit">
    <text evidence="2">Homodimer.</text>
</comment>
<dbReference type="InterPro" id="IPR036894">
    <property type="entry name" value="YbaB-like_sf"/>
</dbReference>
<dbReference type="PANTHER" id="PTHR33449">
    <property type="entry name" value="NUCLEOID-ASSOCIATED PROTEIN YBAB"/>
    <property type="match status" value="1"/>
</dbReference>